<dbReference type="GO" id="GO:0004359">
    <property type="term" value="F:glutaminase activity"/>
    <property type="evidence" value="ECO:0007669"/>
    <property type="project" value="InterPro"/>
</dbReference>
<dbReference type="Pfam" id="PF02540">
    <property type="entry name" value="NAD_synthase"/>
    <property type="match status" value="2"/>
</dbReference>
<proteinExistence type="inferred from homology"/>
<dbReference type="PANTHER" id="PTHR23090:SF9">
    <property type="entry name" value="GLUTAMINE-DEPENDENT NAD(+) SYNTHETASE"/>
    <property type="match status" value="1"/>
</dbReference>
<evidence type="ECO:0000256" key="2">
    <source>
        <dbReference type="ARBA" id="ARBA00022598"/>
    </source>
</evidence>
<comment type="similarity">
    <text evidence="6">Belongs to the NAD synthetase family.</text>
</comment>
<evidence type="ECO:0000313" key="13">
    <source>
        <dbReference type="Proteomes" id="UP000182367"/>
    </source>
</evidence>
<evidence type="ECO:0000313" key="10">
    <source>
        <dbReference type="EMBL" id="OCB68962.1"/>
    </source>
</evidence>
<keyword evidence="3 6" id="KW-0547">Nucleotide-binding</keyword>
<keyword evidence="2 6" id="KW-0436">Ligase</keyword>
<comment type="catalytic activity">
    <reaction evidence="7">
        <text>deamido-NAD(+) + NH4(+) + ATP = AMP + diphosphate + NAD(+) + H(+)</text>
        <dbReference type="Rhea" id="RHEA:21188"/>
        <dbReference type="ChEBI" id="CHEBI:15378"/>
        <dbReference type="ChEBI" id="CHEBI:28938"/>
        <dbReference type="ChEBI" id="CHEBI:30616"/>
        <dbReference type="ChEBI" id="CHEBI:33019"/>
        <dbReference type="ChEBI" id="CHEBI:57540"/>
        <dbReference type="ChEBI" id="CHEBI:58437"/>
        <dbReference type="ChEBI" id="CHEBI:456215"/>
        <dbReference type="EC" id="6.3.1.5"/>
    </reaction>
</comment>
<evidence type="ECO:0000313" key="14">
    <source>
        <dbReference type="Proteomes" id="UP000321579"/>
    </source>
</evidence>
<gene>
    <name evidence="9" type="primary">nadE1</name>
    <name evidence="10" type="ORF">FBGL_15460</name>
    <name evidence="9" type="ORF">FGL01_19020</name>
    <name evidence="11" type="ORF">SAMN05192550_1747</name>
</gene>
<protein>
    <recommendedName>
        <fullName evidence="7">NH(3)-dependent NAD(+) synthetase</fullName>
        <ecNumber evidence="7">6.3.1.5</ecNumber>
    </recommendedName>
</protein>
<dbReference type="EC" id="6.3.1.5" evidence="7"/>
<evidence type="ECO:0000256" key="1">
    <source>
        <dbReference type="ARBA" id="ARBA00004790"/>
    </source>
</evidence>
<organism evidence="10 12">
    <name type="scientific">Flavobacterium glycines</name>
    <dbReference type="NCBI Taxonomy" id="551990"/>
    <lineage>
        <taxon>Bacteria</taxon>
        <taxon>Pseudomonadati</taxon>
        <taxon>Bacteroidota</taxon>
        <taxon>Flavobacteriia</taxon>
        <taxon>Flavobacteriales</taxon>
        <taxon>Flavobacteriaceae</taxon>
        <taxon>Flavobacterium</taxon>
    </lineage>
</organism>
<dbReference type="STRING" id="551990.SAMN05192550_1747"/>
<reference evidence="11 13" key="3">
    <citation type="submission" date="2016-10" db="EMBL/GenBank/DDBJ databases">
        <authorList>
            <person name="Varghese N."/>
            <person name="Submissions S."/>
        </authorList>
    </citation>
    <scope>NUCLEOTIDE SEQUENCE [LARGE SCALE GENOMIC DNA]</scope>
    <source>
        <strain evidence="11 13">Gm-149</strain>
    </source>
</reference>
<dbReference type="NCBIfam" id="TIGR00552">
    <property type="entry name" value="nadE"/>
    <property type="match status" value="1"/>
</dbReference>
<dbReference type="GO" id="GO:0005737">
    <property type="term" value="C:cytoplasm"/>
    <property type="evidence" value="ECO:0007669"/>
    <property type="project" value="InterPro"/>
</dbReference>
<dbReference type="EMBL" id="FNEO01000002">
    <property type="protein sequence ID" value="SDJ26161.1"/>
    <property type="molecule type" value="Genomic_DNA"/>
</dbReference>
<dbReference type="InterPro" id="IPR014729">
    <property type="entry name" value="Rossmann-like_a/b/a_fold"/>
</dbReference>
<evidence type="ECO:0000256" key="6">
    <source>
        <dbReference type="RuleBase" id="RU003811"/>
    </source>
</evidence>
<reference evidence="9 14" key="4">
    <citation type="submission" date="2019-07" db="EMBL/GenBank/DDBJ databases">
        <title>Whole genome shotgun sequence of Flavobacterium glycines NBRC 105008.</title>
        <authorList>
            <person name="Hosoyama A."/>
            <person name="Uohara A."/>
            <person name="Ohji S."/>
            <person name="Ichikawa N."/>
        </authorList>
    </citation>
    <scope>NUCLEOTIDE SEQUENCE [LARGE SCALE GENOMIC DNA]</scope>
    <source>
        <strain evidence="9 14">NBRC 105008</strain>
    </source>
</reference>
<evidence type="ECO:0000313" key="11">
    <source>
        <dbReference type="EMBL" id="SDJ26161.1"/>
    </source>
</evidence>
<dbReference type="GO" id="GO:0003952">
    <property type="term" value="F:NAD+ synthase (glutamine-hydrolyzing) activity"/>
    <property type="evidence" value="ECO:0007669"/>
    <property type="project" value="InterPro"/>
</dbReference>
<dbReference type="Gene3D" id="3.40.50.620">
    <property type="entry name" value="HUPs"/>
    <property type="match status" value="1"/>
</dbReference>
<dbReference type="InterPro" id="IPR022310">
    <property type="entry name" value="NAD/GMP_synthase"/>
</dbReference>
<comment type="pathway">
    <text evidence="1">Cofactor biosynthesis; NAD(+) biosynthesis.</text>
</comment>
<reference evidence="12" key="1">
    <citation type="submission" date="2016-03" db="EMBL/GenBank/DDBJ databases">
        <title>Draft genome sequence of Paenibacillus glacialis DSM 22343.</title>
        <authorList>
            <person name="Shin S.-K."/>
            <person name="Yi H."/>
        </authorList>
    </citation>
    <scope>NUCLEOTIDE SEQUENCE [LARGE SCALE GENOMIC DNA]</scope>
    <source>
        <strain evidence="12">NBRC 105008</strain>
    </source>
</reference>
<dbReference type="InterPro" id="IPR003694">
    <property type="entry name" value="NAD_synthase"/>
</dbReference>
<evidence type="ECO:0000256" key="5">
    <source>
        <dbReference type="ARBA" id="ARBA00023027"/>
    </source>
</evidence>
<evidence type="ECO:0000256" key="7">
    <source>
        <dbReference type="RuleBase" id="RU003812"/>
    </source>
</evidence>
<dbReference type="Proteomes" id="UP000093226">
    <property type="component" value="Unassembled WGS sequence"/>
</dbReference>
<reference evidence="10" key="2">
    <citation type="submission" date="2016-03" db="EMBL/GenBank/DDBJ databases">
        <authorList>
            <person name="Ploux O."/>
        </authorList>
    </citation>
    <scope>NUCLEOTIDE SEQUENCE</scope>
    <source>
        <strain evidence="10">NBRC 105008</strain>
    </source>
</reference>
<name>A0A1B9DGW8_9FLAO</name>
<feature type="domain" description="NAD/GMP synthase" evidence="8">
    <location>
        <begin position="21"/>
        <end position="106"/>
    </location>
</feature>
<dbReference type="PANTHER" id="PTHR23090">
    <property type="entry name" value="NH 3 /GLUTAMINE-DEPENDENT NAD + SYNTHETASE"/>
    <property type="match status" value="1"/>
</dbReference>
<sequence>MSGLNILNEKSLEIDPQQWCSDIETFIRTKFIESKKDGILVTVSGGLDSSVTAALTTRAVGKDKVTALMLPERFGNPEANLYGKLIIKQLDIKSKKIYINPILRSLKIADLLLTFLGGREFWRNRIEKVKQKKGDEVYKGYLKMLRGERVETFQKYTSKISGRQRARLLYAYKYAEDNNLLLVGATHKTERSVGLFVKCGIDDCADIMPLKNIYRSQIFQIGQHIGIPTEILDRTPNPDMVPGVTDKYVGYLELPVQQVDLILLGLENKMTPKEIAEQVTLREKKVLEIQEIVRLTETQRNPSLAPIMTVKTTKNE</sequence>
<dbReference type="OrthoDB" id="9803818at2"/>
<dbReference type="SUPFAM" id="SSF52402">
    <property type="entry name" value="Adenine nucleotide alpha hydrolases-like"/>
    <property type="match status" value="1"/>
</dbReference>
<dbReference type="UniPathway" id="UPA00253"/>
<evidence type="ECO:0000256" key="3">
    <source>
        <dbReference type="ARBA" id="ARBA00022741"/>
    </source>
</evidence>
<dbReference type="CDD" id="cd00553">
    <property type="entry name" value="NAD_synthase"/>
    <property type="match status" value="1"/>
</dbReference>
<comment type="caution">
    <text evidence="10">The sequence shown here is derived from an EMBL/GenBank/DDBJ whole genome shotgun (WGS) entry which is preliminary data.</text>
</comment>
<keyword evidence="4 6" id="KW-0067">ATP-binding</keyword>
<dbReference type="AlphaFoldDB" id="A0A1B9DGW8"/>
<feature type="domain" description="NAD/GMP synthase" evidence="8">
    <location>
        <begin position="162"/>
        <end position="301"/>
    </location>
</feature>
<evidence type="ECO:0000313" key="9">
    <source>
        <dbReference type="EMBL" id="GEL11163.1"/>
    </source>
</evidence>
<dbReference type="EMBL" id="LVEO01000029">
    <property type="protein sequence ID" value="OCB68962.1"/>
    <property type="molecule type" value="Genomic_DNA"/>
</dbReference>
<dbReference type="RefSeq" id="WP_066329935.1">
    <property type="nucleotide sequence ID" value="NZ_BJVF01000002.1"/>
</dbReference>
<accession>A0A1B9DGW8</accession>
<dbReference type="GO" id="GO:0009435">
    <property type="term" value="P:NAD+ biosynthetic process"/>
    <property type="evidence" value="ECO:0007669"/>
    <property type="project" value="UniProtKB-UniPathway"/>
</dbReference>
<evidence type="ECO:0000259" key="8">
    <source>
        <dbReference type="Pfam" id="PF02540"/>
    </source>
</evidence>
<dbReference type="GO" id="GO:0005524">
    <property type="term" value="F:ATP binding"/>
    <property type="evidence" value="ECO:0007669"/>
    <property type="project" value="UniProtKB-KW"/>
</dbReference>
<dbReference type="GO" id="GO:0008795">
    <property type="term" value="F:NAD+ synthase activity"/>
    <property type="evidence" value="ECO:0007669"/>
    <property type="project" value="UniProtKB-EC"/>
</dbReference>
<evidence type="ECO:0000256" key="4">
    <source>
        <dbReference type="ARBA" id="ARBA00022840"/>
    </source>
</evidence>
<evidence type="ECO:0000313" key="12">
    <source>
        <dbReference type="Proteomes" id="UP000093226"/>
    </source>
</evidence>
<dbReference type="Proteomes" id="UP000321579">
    <property type="component" value="Unassembled WGS sequence"/>
</dbReference>
<dbReference type="Proteomes" id="UP000182367">
    <property type="component" value="Unassembled WGS sequence"/>
</dbReference>
<dbReference type="EMBL" id="BJVF01000002">
    <property type="protein sequence ID" value="GEL11163.1"/>
    <property type="molecule type" value="Genomic_DNA"/>
</dbReference>
<keyword evidence="13" id="KW-1185">Reference proteome</keyword>
<keyword evidence="5 6" id="KW-0520">NAD</keyword>